<keyword evidence="4" id="KW-1185">Reference proteome</keyword>
<feature type="signal peptide" evidence="1">
    <location>
        <begin position="1"/>
        <end position="17"/>
    </location>
</feature>
<dbReference type="EMBL" id="JBEDUW010000003">
    <property type="protein sequence ID" value="KAK9939094.1"/>
    <property type="molecule type" value="Genomic_DNA"/>
</dbReference>
<protein>
    <recommendedName>
        <fullName evidence="2">Myb/SANT-like domain-containing protein</fullName>
    </recommendedName>
</protein>
<evidence type="ECO:0000313" key="4">
    <source>
        <dbReference type="Proteomes" id="UP001457282"/>
    </source>
</evidence>
<evidence type="ECO:0000259" key="2">
    <source>
        <dbReference type="Pfam" id="PF12776"/>
    </source>
</evidence>
<dbReference type="PANTHER" id="PTHR46929:SF3">
    <property type="entry name" value="MYB_SANT-LIKE DOMAIN-CONTAINING PROTEIN"/>
    <property type="match status" value="1"/>
</dbReference>
<accession>A0AAW1XRN5</accession>
<keyword evidence="1" id="KW-0732">Signal</keyword>
<dbReference type="PANTHER" id="PTHR46929">
    <property type="entry name" value="EXPRESSED PROTEIN"/>
    <property type="match status" value="1"/>
</dbReference>
<dbReference type="AlphaFoldDB" id="A0AAW1XRN5"/>
<proteinExistence type="predicted"/>
<name>A0AAW1XRN5_RUBAR</name>
<dbReference type="Pfam" id="PF12776">
    <property type="entry name" value="Myb_DNA-bind_3"/>
    <property type="match status" value="1"/>
</dbReference>
<organism evidence="3 4">
    <name type="scientific">Rubus argutus</name>
    <name type="common">Southern blackberry</name>
    <dbReference type="NCBI Taxonomy" id="59490"/>
    <lineage>
        <taxon>Eukaryota</taxon>
        <taxon>Viridiplantae</taxon>
        <taxon>Streptophyta</taxon>
        <taxon>Embryophyta</taxon>
        <taxon>Tracheophyta</taxon>
        <taxon>Spermatophyta</taxon>
        <taxon>Magnoliopsida</taxon>
        <taxon>eudicotyledons</taxon>
        <taxon>Gunneridae</taxon>
        <taxon>Pentapetalae</taxon>
        <taxon>rosids</taxon>
        <taxon>fabids</taxon>
        <taxon>Rosales</taxon>
        <taxon>Rosaceae</taxon>
        <taxon>Rosoideae</taxon>
        <taxon>Rosoideae incertae sedis</taxon>
        <taxon>Rubus</taxon>
    </lineage>
</organism>
<feature type="domain" description="Myb/SANT-like" evidence="2">
    <location>
        <begin position="39"/>
        <end position="107"/>
    </location>
</feature>
<dbReference type="Proteomes" id="UP001457282">
    <property type="component" value="Unassembled WGS sequence"/>
</dbReference>
<reference evidence="3 4" key="1">
    <citation type="journal article" date="2023" name="G3 (Bethesda)">
        <title>A chromosome-length genome assembly and annotation of blackberry (Rubus argutus, cv. 'Hillquist').</title>
        <authorList>
            <person name="Bruna T."/>
            <person name="Aryal R."/>
            <person name="Dudchenko O."/>
            <person name="Sargent D.J."/>
            <person name="Mead D."/>
            <person name="Buti M."/>
            <person name="Cavallini A."/>
            <person name="Hytonen T."/>
            <person name="Andres J."/>
            <person name="Pham M."/>
            <person name="Weisz D."/>
            <person name="Mascagni F."/>
            <person name="Usai G."/>
            <person name="Natali L."/>
            <person name="Bassil N."/>
            <person name="Fernandez G.E."/>
            <person name="Lomsadze A."/>
            <person name="Armour M."/>
            <person name="Olukolu B."/>
            <person name="Poorten T."/>
            <person name="Britton C."/>
            <person name="Davik J."/>
            <person name="Ashrafi H."/>
            <person name="Aiden E.L."/>
            <person name="Borodovsky M."/>
            <person name="Worthington M."/>
        </authorList>
    </citation>
    <scope>NUCLEOTIDE SEQUENCE [LARGE SCALE GENOMIC DNA]</scope>
    <source>
        <strain evidence="3">PI 553951</strain>
    </source>
</reference>
<feature type="chain" id="PRO_5043318222" description="Myb/SANT-like domain-containing protein" evidence="1">
    <location>
        <begin position="18"/>
        <end position="108"/>
    </location>
</feature>
<comment type="caution">
    <text evidence="3">The sequence shown here is derived from an EMBL/GenBank/DDBJ whole genome shotgun (WGS) entry which is preliminary data.</text>
</comment>
<evidence type="ECO:0000256" key="1">
    <source>
        <dbReference type="SAM" id="SignalP"/>
    </source>
</evidence>
<evidence type="ECO:0000313" key="3">
    <source>
        <dbReference type="EMBL" id="KAK9939094.1"/>
    </source>
</evidence>
<gene>
    <name evidence="3" type="ORF">M0R45_015803</name>
</gene>
<dbReference type="InterPro" id="IPR024752">
    <property type="entry name" value="Myb/SANT-like_dom"/>
</dbReference>
<sequence length="108" mass="12210">MLLSLTFSLFVLVIMEARKRIDKKQKGLTQGDDGGKYLQWNLEMDRSLADILRSEIKSGRKSDGGWKTTAFTSAALKMSAKYNIIVLKDNVKNHLKGWKKTYTAVADI</sequence>